<sequence length="192" mass="21375">MAAPQISDLDLLKKELRLKMAQLRQTLSYADEEALRTFLLQEILLRPARKVAAVWPLAGEVDLRPLCHDLYAAGRDVLLPETTPKGSPLIFRQWFPASEMNAGRFGTLHPDGEIDIPDLVLVPFLAFDRFGYRLGYGGGYYDRTLAELNVPAIGFGLSGQRVSTLPKGPYDIPLETIVTERGVIRTNPPKSQ</sequence>
<dbReference type="PIRSF" id="PIRSF006806">
    <property type="entry name" value="FTHF_cligase"/>
    <property type="match status" value="1"/>
</dbReference>
<reference evidence="7" key="1">
    <citation type="submission" date="2020-04" db="EMBL/GenBank/DDBJ databases">
        <title>Description of novel Gluconacetobacter.</title>
        <authorList>
            <person name="Sombolestani A."/>
        </authorList>
    </citation>
    <scope>NUCLEOTIDE SEQUENCE [LARGE SCALE GENOMIC DNA]</scope>
    <source>
        <strain evidence="7">LMG 31484</strain>
    </source>
</reference>
<protein>
    <recommendedName>
        <fullName evidence="4">5-formyltetrahydrofolate cyclo-ligase</fullName>
        <ecNumber evidence="4">6.3.3.2</ecNumber>
    </recommendedName>
</protein>
<dbReference type="EC" id="6.3.3.2" evidence="4"/>
<comment type="caution">
    <text evidence="6">The sequence shown here is derived from an EMBL/GenBank/DDBJ whole genome shotgun (WGS) entry which is preliminary data.</text>
</comment>
<dbReference type="Proteomes" id="UP000623107">
    <property type="component" value="Unassembled WGS sequence"/>
</dbReference>
<keyword evidence="4" id="KW-0479">Metal-binding</keyword>
<evidence type="ECO:0000256" key="1">
    <source>
        <dbReference type="ARBA" id="ARBA00010638"/>
    </source>
</evidence>
<gene>
    <name evidence="6" type="ORF">HKD24_04065</name>
</gene>
<evidence type="ECO:0000256" key="5">
    <source>
        <dbReference type="SAM" id="Coils"/>
    </source>
</evidence>
<comment type="cofactor">
    <cofactor evidence="4">
        <name>Mg(2+)</name>
        <dbReference type="ChEBI" id="CHEBI:18420"/>
    </cofactor>
</comment>
<evidence type="ECO:0000256" key="2">
    <source>
        <dbReference type="ARBA" id="ARBA00022741"/>
    </source>
</evidence>
<dbReference type="InterPro" id="IPR002698">
    <property type="entry name" value="FTHF_cligase"/>
</dbReference>
<keyword evidence="7" id="KW-1185">Reference proteome</keyword>
<dbReference type="PANTHER" id="PTHR23407">
    <property type="entry name" value="ATPASE INHIBITOR/5-FORMYLTETRAHYDROFOLATE CYCLO-LIGASE"/>
    <property type="match status" value="1"/>
</dbReference>
<reference evidence="6 7" key="2">
    <citation type="submission" date="2020-11" db="EMBL/GenBank/DDBJ databases">
        <title>Description of novel Gluconobacter species.</title>
        <authorList>
            <person name="Cleenwerck I."/>
            <person name="Cnockaert M."/>
            <person name="Borremans W."/>
            <person name="Wieme A.D."/>
            <person name="De Vuyst L."/>
            <person name="Vandamme P."/>
        </authorList>
    </citation>
    <scope>NUCLEOTIDE SEQUENCE [LARGE SCALE GENOMIC DNA]</scope>
    <source>
        <strain evidence="6 7">LMG 31484</strain>
    </source>
</reference>
<accession>A0ABR9Y3N7</accession>
<keyword evidence="5" id="KW-0175">Coiled coil</keyword>
<dbReference type="InterPro" id="IPR024185">
    <property type="entry name" value="FTHF_cligase-like_sf"/>
</dbReference>
<dbReference type="GO" id="GO:0030272">
    <property type="term" value="F:5-formyltetrahydrofolate cyclo-ligase activity"/>
    <property type="evidence" value="ECO:0007669"/>
    <property type="project" value="UniProtKB-EC"/>
</dbReference>
<dbReference type="RefSeq" id="WP_194259111.1">
    <property type="nucleotide sequence ID" value="NZ_JABCQG010000003.1"/>
</dbReference>
<dbReference type="PANTHER" id="PTHR23407:SF1">
    <property type="entry name" value="5-FORMYLTETRAHYDROFOLATE CYCLO-LIGASE"/>
    <property type="match status" value="1"/>
</dbReference>
<evidence type="ECO:0000313" key="6">
    <source>
        <dbReference type="EMBL" id="MBF0858391.1"/>
    </source>
</evidence>
<dbReference type="InterPro" id="IPR037171">
    <property type="entry name" value="NagB/RpiA_transferase-like"/>
</dbReference>
<keyword evidence="6" id="KW-0436">Ligase</keyword>
<proteinExistence type="inferred from homology"/>
<keyword evidence="2 4" id="KW-0547">Nucleotide-binding</keyword>
<evidence type="ECO:0000256" key="4">
    <source>
        <dbReference type="RuleBase" id="RU361279"/>
    </source>
</evidence>
<evidence type="ECO:0000313" key="7">
    <source>
        <dbReference type="Proteomes" id="UP000623107"/>
    </source>
</evidence>
<dbReference type="SUPFAM" id="SSF100950">
    <property type="entry name" value="NagB/RpiA/CoA transferase-like"/>
    <property type="match status" value="1"/>
</dbReference>
<keyword evidence="3 4" id="KW-0067">ATP-binding</keyword>
<organism evidence="6 7">
    <name type="scientific">Gluconobacter vitians</name>
    <dbReference type="NCBI Taxonomy" id="2728102"/>
    <lineage>
        <taxon>Bacteria</taxon>
        <taxon>Pseudomonadati</taxon>
        <taxon>Pseudomonadota</taxon>
        <taxon>Alphaproteobacteria</taxon>
        <taxon>Acetobacterales</taxon>
        <taxon>Acetobacteraceae</taxon>
        <taxon>Gluconobacter</taxon>
    </lineage>
</organism>
<comment type="catalytic activity">
    <reaction evidence="4">
        <text>(6S)-5-formyl-5,6,7,8-tetrahydrofolate + ATP = (6R)-5,10-methenyltetrahydrofolate + ADP + phosphate</text>
        <dbReference type="Rhea" id="RHEA:10488"/>
        <dbReference type="ChEBI" id="CHEBI:30616"/>
        <dbReference type="ChEBI" id="CHEBI:43474"/>
        <dbReference type="ChEBI" id="CHEBI:57455"/>
        <dbReference type="ChEBI" id="CHEBI:57457"/>
        <dbReference type="ChEBI" id="CHEBI:456216"/>
        <dbReference type="EC" id="6.3.3.2"/>
    </reaction>
</comment>
<keyword evidence="4" id="KW-0460">Magnesium</keyword>
<dbReference type="Pfam" id="PF01812">
    <property type="entry name" value="5-FTHF_cyc-lig"/>
    <property type="match status" value="1"/>
</dbReference>
<dbReference type="Gene3D" id="3.40.50.10420">
    <property type="entry name" value="NagB/RpiA/CoA transferase-like"/>
    <property type="match status" value="1"/>
</dbReference>
<dbReference type="EMBL" id="JABCQG010000003">
    <property type="protein sequence ID" value="MBF0858391.1"/>
    <property type="molecule type" value="Genomic_DNA"/>
</dbReference>
<comment type="similarity">
    <text evidence="1 4">Belongs to the 5-formyltetrahydrofolate cyclo-ligase family.</text>
</comment>
<name>A0ABR9Y3N7_9PROT</name>
<feature type="coiled-coil region" evidence="5">
    <location>
        <begin position="6"/>
        <end position="33"/>
    </location>
</feature>
<dbReference type="NCBIfam" id="TIGR02727">
    <property type="entry name" value="MTHFS_bact"/>
    <property type="match status" value="1"/>
</dbReference>
<evidence type="ECO:0000256" key="3">
    <source>
        <dbReference type="ARBA" id="ARBA00022840"/>
    </source>
</evidence>